<dbReference type="GO" id="GO:0070991">
    <property type="term" value="F:medium-chain fatty acyl-CoA dehydrogenase activity"/>
    <property type="evidence" value="ECO:0007669"/>
    <property type="project" value="UniProtKB-EC"/>
</dbReference>
<evidence type="ECO:0000256" key="1">
    <source>
        <dbReference type="ARBA" id="ARBA00012033"/>
    </source>
</evidence>
<dbReference type="SUPFAM" id="SSF56645">
    <property type="entry name" value="Acyl-CoA dehydrogenase NM domain-like"/>
    <property type="match status" value="1"/>
</dbReference>
<sequence>TLQVDTNSMETNIFKGIIDFDKINKNKNNNLSKKEQDFLDNEVEKLCSFQKSYETFKNNDLNTKTWQFLKNNKFLAILIPKEYEGLGFSLIAYFKIIEKLASCNLELATLISNLNCSKLILLLLKYGTNEQKDHYLRKIAKAQEIPYFNLNEQINKYDEQTINSIGTIFKNSENKIKIKVDFEINSIKKTDTQTLMELAFILKDPNNLLFKKKNLGVCIALIDLKKENFVIDIDNIIGAKQGIGKGLQMLNDTFNVNEFISFQSIIQGRSKLILKTITSQIQLKNKDKITDNNFEAVENEIVKIAAFTYLLKTSNNHLLKLLKNENGLFVTSLIMKSQSSKLLKKIMGNTIDISNNINATKTKDSLFIPSYLFAISLANNKPSDIFIKNFELHKQAMIQLNPQLFEMANAIYNNDIDSFDKIVQKSVALTLNLNIKSLIYFFTKGKFIKVDKGLKEHKKRVIWATTHFAALINLTLLSNTKLQNKEFFKRDFTSILSWLYLIVLLINEYDNTQNSKYRILIDYICQYGFYKIQKAKERLTQNSTYFKFLLPFIRFNPYALKPNAKLTKKIIDLLKDKNSLDKLCQNLYFPKDNKETLYKIEEALKCKNSCETLIQRVKYAVTHNTIEDTIFLDLIKAAHDKGVITNDEYTQLIDFHNKRNEVF</sequence>
<dbReference type="Gene3D" id="1.10.540.10">
    <property type="entry name" value="Acyl-CoA dehydrogenase/oxidase, N-terminal domain"/>
    <property type="match status" value="1"/>
</dbReference>
<dbReference type="PANTHER" id="PTHR43884">
    <property type="entry name" value="ACYL-COA DEHYDROGENASE"/>
    <property type="match status" value="1"/>
</dbReference>
<name>A0A2N1J137_9BACT</name>
<dbReference type="InterPro" id="IPR013786">
    <property type="entry name" value="AcylCoA_DH/ox_N"/>
</dbReference>
<dbReference type="EC" id="1.3.8.7" evidence="1"/>
<dbReference type="InterPro" id="IPR015396">
    <property type="entry name" value="FadE_C"/>
</dbReference>
<dbReference type="Gene3D" id="2.40.110.10">
    <property type="entry name" value="Butyryl-CoA Dehydrogenase, subunit A, domain 2"/>
    <property type="match status" value="1"/>
</dbReference>
<evidence type="ECO:0000313" key="4">
    <source>
        <dbReference type="EMBL" id="PKI80214.1"/>
    </source>
</evidence>
<dbReference type="PANTHER" id="PTHR43884:SF12">
    <property type="entry name" value="ISOVALERYL-COA DEHYDROGENASE, MITOCHONDRIAL-RELATED"/>
    <property type="match status" value="1"/>
</dbReference>
<comment type="caution">
    <text evidence="4">The sequence shown here is derived from an EMBL/GenBank/DDBJ whole genome shotgun (WGS) entry which is preliminary data.</text>
</comment>
<dbReference type="EMBL" id="NXIF01000039">
    <property type="protein sequence ID" value="PKI80214.1"/>
    <property type="molecule type" value="Genomic_DNA"/>
</dbReference>
<proteinExistence type="predicted"/>
<evidence type="ECO:0000313" key="5">
    <source>
        <dbReference type="Proteomes" id="UP000233248"/>
    </source>
</evidence>
<accession>A0A2N1J137</accession>
<dbReference type="Pfam" id="PF02771">
    <property type="entry name" value="Acyl-CoA_dh_N"/>
    <property type="match status" value="1"/>
</dbReference>
<dbReference type="RefSeq" id="WP_119184489.1">
    <property type="nucleotide sequence ID" value="NZ_NXIF01000039.1"/>
</dbReference>
<feature type="non-terminal residue" evidence="4">
    <location>
        <position position="1"/>
    </location>
</feature>
<feature type="domain" description="Acyl-CoA dehydrogenase/oxidase N-terminal" evidence="2">
    <location>
        <begin position="36"/>
        <end position="141"/>
    </location>
</feature>
<gene>
    <name evidence="4" type="ORF">CP960_10295</name>
</gene>
<dbReference type="GO" id="GO:0050660">
    <property type="term" value="F:flavin adenine dinucleotide binding"/>
    <property type="evidence" value="ECO:0007669"/>
    <property type="project" value="InterPro"/>
</dbReference>
<reference evidence="4 5" key="1">
    <citation type="submission" date="2017-09" db="EMBL/GenBank/DDBJ databases">
        <title>Genomics of the genus Arcobacter.</title>
        <authorList>
            <person name="Perez-Cataluna A."/>
            <person name="Figueras M.J."/>
            <person name="Salas-Masso N."/>
        </authorList>
    </citation>
    <scope>NUCLEOTIDE SEQUENCE [LARGE SCALE GENOMIC DNA]</scope>
    <source>
        <strain evidence="4 5">DSM 18005</strain>
    </source>
</reference>
<keyword evidence="5" id="KW-1185">Reference proteome</keyword>
<dbReference type="Pfam" id="PF09317">
    <property type="entry name" value="ACDH_C"/>
    <property type="match status" value="1"/>
</dbReference>
<organism evidence="4 5">
    <name type="scientific">Malaciobacter halophilus</name>
    <dbReference type="NCBI Taxonomy" id="197482"/>
    <lineage>
        <taxon>Bacteria</taxon>
        <taxon>Pseudomonadati</taxon>
        <taxon>Campylobacterota</taxon>
        <taxon>Epsilonproteobacteria</taxon>
        <taxon>Campylobacterales</taxon>
        <taxon>Arcobacteraceae</taxon>
        <taxon>Malaciobacter</taxon>
    </lineage>
</organism>
<feature type="domain" description="Acyl-CoA dehydrogenase C-terminal bacterial-type" evidence="3">
    <location>
        <begin position="404"/>
        <end position="662"/>
    </location>
</feature>
<dbReference type="InterPro" id="IPR009100">
    <property type="entry name" value="AcylCoA_DH/oxidase_NM_dom_sf"/>
</dbReference>
<evidence type="ECO:0000259" key="3">
    <source>
        <dbReference type="Pfam" id="PF09317"/>
    </source>
</evidence>
<evidence type="ECO:0000259" key="2">
    <source>
        <dbReference type="Pfam" id="PF02771"/>
    </source>
</evidence>
<protein>
    <recommendedName>
        <fullName evidence="1">medium-chain acyl-CoA dehydrogenase</fullName>
        <ecNumber evidence="1">1.3.8.7</ecNumber>
    </recommendedName>
</protein>
<dbReference type="GO" id="GO:0033539">
    <property type="term" value="P:fatty acid beta-oxidation using acyl-CoA dehydrogenase"/>
    <property type="evidence" value="ECO:0007669"/>
    <property type="project" value="InterPro"/>
</dbReference>
<dbReference type="Proteomes" id="UP000233248">
    <property type="component" value="Unassembled WGS sequence"/>
</dbReference>
<dbReference type="InterPro" id="IPR046373">
    <property type="entry name" value="Acyl-CoA_Oxase/DH_mid-dom_sf"/>
</dbReference>
<dbReference type="InterPro" id="IPR037069">
    <property type="entry name" value="AcylCoA_DH/ox_N_sf"/>
</dbReference>
<dbReference type="AlphaFoldDB" id="A0A2N1J137"/>